<dbReference type="RefSeq" id="WP_185748904.1">
    <property type="nucleotide sequence ID" value="NZ_VFPM01000001.1"/>
</dbReference>
<evidence type="ECO:0000313" key="2">
    <source>
        <dbReference type="Proteomes" id="UP000316747"/>
    </source>
</evidence>
<proteinExistence type="predicted"/>
<sequence>MSHPSGGRLAELTRAAVVRAAALTGRVDVAMADPAALAALLYRAGGSVPDGRLDPRWAGHVVTAAERTAREGLAGHTRTDGQHWRSWTATDADPATLVHKVYVSPAVCDLGTTLGVILTHAPLLGVPAWKVGADLAGLHRPDKIVLYLASSERAERVAATLALALGSFAAQGVPFTGQVGATGIVSRGRDVAGTSWRADVCRQVAESLCVSREELGTHARAAEVADEALSRLAEQGLDVHSWHPPTDELHEPATPAMTFPTRPTPAAGVPSRLLTSGARRTRAEVSCA</sequence>
<dbReference type="AlphaFoldDB" id="A0A543I2R4"/>
<dbReference type="Proteomes" id="UP000316747">
    <property type="component" value="Unassembled WGS sequence"/>
</dbReference>
<name>A0A543I2R4_9MICO</name>
<evidence type="ECO:0000313" key="1">
    <source>
        <dbReference type="EMBL" id="TQM64760.1"/>
    </source>
</evidence>
<accession>A0A543I2R4</accession>
<comment type="caution">
    <text evidence="1">The sequence shown here is derived from an EMBL/GenBank/DDBJ whole genome shotgun (WGS) entry which is preliminary data.</text>
</comment>
<dbReference type="EMBL" id="VFPM01000001">
    <property type="protein sequence ID" value="TQM64760.1"/>
    <property type="molecule type" value="Genomic_DNA"/>
</dbReference>
<protein>
    <submittedName>
        <fullName evidence="1">Uncharacterized protein</fullName>
    </submittedName>
</protein>
<reference evidence="1 2" key="1">
    <citation type="submission" date="2019-06" db="EMBL/GenBank/DDBJ databases">
        <title>Genome sequencing of plant associated microbes to promote plant fitness in Sorghum bicolor and Oryza sativa.</title>
        <authorList>
            <person name="Coleman-Derr D."/>
        </authorList>
    </citation>
    <scope>NUCLEOTIDE SEQUENCE [LARGE SCALE GENOMIC DNA]</scope>
    <source>
        <strain evidence="1 2">KV-663</strain>
    </source>
</reference>
<gene>
    <name evidence="1" type="ORF">FBY41_1139</name>
</gene>
<organism evidence="1 2">
    <name type="scientific">Humibacillus xanthopallidus</name>
    <dbReference type="NCBI Taxonomy" id="412689"/>
    <lineage>
        <taxon>Bacteria</taxon>
        <taxon>Bacillati</taxon>
        <taxon>Actinomycetota</taxon>
        <taxon>Actinomycetes</taxon>
        <taxon>Micrococcales</taxon>
        <taxon>Intrasporangiaceae</taxon>
        <taxon>Humibacillus</taxon>
    </lineage>
</organism>
<keyword evidence="2" id="KW-1185">Reference proteome</keyword>